<dbReference type="PANTHER" id="PTHR22950:SF461">
    <property type="entry name" value="AMINO ACID TRANSPORTER TRANSMEMBRANE DOMAIN-CONTAINING PROTEIN"/>
    <property type="match status" value="1"/>
</dbReference>
<evidence type="ECO:0000256" key="1">
    <source>
        <dbReference type="ARBA" id="ARBA00004141"/>
    </source>
</evidence>
<evidence type="ECO:0000256" key="3">
    <source>
        <dbReference type="ARBA" id="ARBA00022970"/>
    </source>
</evidence>
<feature type="transmembrane region" description="Helical" evidence="6">
    <location>
        <begin position="164"/>
        <end position="186"/>
    </location>
</feature>
<dbReference type="AlphaFoldDB" id="A0AAX4PDR0"/>
<feature type="domain" description="Amino acid transporter transmembrane" evidence="7">
    <location>
        <begin position="20"/>
        <end position="403"/>
    </location>
</feature>
<feature type="transmembrane region" description="Helical" evidence="6">
    <location>
        <begin position="384"/>
        <end position="408"/>
    </location>
</feature>
<protein>
    <submittedName>
        <fullName evidence="8">Proton-coupled amino acid transporter</fullName>
    </submittedName>
</protein>
<evidence type="ECO:0000256" key="2">
    <source>
        <dbReference type="ARBA" id="ARBA00022692"/>
    </source>
</evidence>
<dbReference type="GO" id="GO:0015179">
    <property type="term" value="F:L-amino acid transmembrane transporter activity"/>
    <property type="evidence" value="ECO:0007669"/>
    <property type="project" value="TreeGrafter"/>
</dbReference>
<evidence type="ECO:0000256" key="5">
    <source>
        <dbReference type="ARBA" id="ARBA00023136"/>
    </source>
</evidence>
<comment type="subcellular location">
    <subcellularLocation>
        <location evidence="1">Membrane</location>
        <topology evidence="1">Multi-pass membrane protein</topology>
    </subcellularLocation>
</comment>
<gene>
    <name evidence="8" type="ORF">HKI87_09g59440</name>
</gene>
<feature type="transmembrane region" description="Helical" evidence="6">
    <location>
        <begin position="109"/>
        <end position="128"/>
    </location>
</feature>
<keyword evidence="5 6" id="KW-0472">Membrane</keyword>
<evidence type="ECO:0000256" key="4">
    <source>
        <dbReference type="ARBA" id="ARBA00022989"/>
    </source>
</evidence>
<organism evidence="8 9">
    <name type="scientific">Chloropicon roscoffensis</name>
    <dbReference type="NCBI Taxonomy" id="1461544"/>
    <lineage>
        <taxon>Eukaryota</taxon>
        <taxon>Viridiplantae</taxon>
        <taxon>Chlorophyta</taxon>
        <taxon>Chloropicophyceae</taxon>
        <taxon>Chloropicales</taxon>
        <taxon>Chloropicaceae</taxon>
        <taxon>Chloropicon</taxon>
    </lineage>
</organism>
<evidence type="ECO:0000256" key="6">
    <source>
        <dbReference type="SAM" id="Phobius"/>
    </source>
</evidence>
<reference evidence="8 9" key="1">
    <citation type="submission" date="2024-03" db="EMBL/GenBank/DDBJ databases">
        <title>Complete genome sequence of the green alga Chloropicon roscoffensis RCC1871.</title>
        <authorList>
            <person name="Lemieux C."/>
            <person name="Pombert J.-F."/>
            <person name="Otis C."/>
            <person name="Turmel M."/>
        </authorList>
    </citation>
    <scope>NUCLEOTIDE SEQUENCE [LARGE SCALE GENOMIC DNA]</scope>
    <source>
        <strain evidence="8 9">RCC1871</strain>
    </source>
</reference>
<keyword evidence="3" id="KW-0029">Amino-acid transport</keyword>
<keyword evidence="4 6" id="KW-1133">Transmembrane helix</keyword>
<name>A0AAX4PDR0_9CHLO</name>
<dbReference type="PANTHER" id="PTHR22950">
    <property type="entry name" value="AMINO ACID TRANSPORTER"/>
    <property type="match status" value="1"/>
</dbReference>
<accession>A0AAX4PDR0</accession>
<proteinExistence type="predicted"/>
<dbReference type="Gene3D" id="1.20.1740.10">
    <property type="entry name" value="Amino acid/polyamine transporter I"/>
    <property type="match status" value="1"/>
</dbReference>
<keyword evidence="3" id="KW-0813">Transport</keyword>
<dbReference type="GO" id="GO:0016020">
    <property type="term" value="C:membrane"/>
    <property type="evidence" value="ECO:0007669"/>
    <property type="project" value="UniProtKB-SubCell"/>
</dbReference>
<dbReference type="EMBL" id="CP151509">
    <property type="protein sequence ID" value="WZN64388.1"/>
    <property type="molecule type" value="Genomic_DNA"/>
</dbReference>
<feature type="transmembrane region" description="Helical" evidence="6">
    <location>
        <begin position="279"/>
        <end position="300"/>
    </location>
</feature>
<keyword evidence="2 6" id="KW-0812">Transmembrane</keyword>
<feature type="transmembrane region" description="Helical" evidence="6">
    <location>
        <begin position="140"/>
        <end position="158"/>
    </location>
</feature>
<dbReference type="Proteomes" id="UP001472866">
    <property type="component" value="Chromosome 09"/>
</dbReference>
<feature type="transmembrane region" description="Helical" evidence="6">
    <location>
        <begin position="347"/>
        <end position="372"/>
    </location>
</feature>
<dbReference type="Pfam" id="PF01490">
    <property type="entry name" value="Aa_trans"/>
    <property type="match status" value="1"/>
</dbReference>
<feature type="transmembrane region" description="Helical" evidence="6">
    <location>
        <begin position="49"/>
        <end position="73"/>
    </location>
</feature>
<dbReference type="InterPro" id="IPR013057">
    <property type="entry name" value="AA_transpt_TM"/>
</dbReference>
<feature type="transmembrane region" description="Helical" evidence="6">
    <location>
        <begin position="321"/>
        <end position="341"/>
    </location>
</feature>
<evidence type="ECO:0000313" key="9">
    <source>
        <dbReference type="Proteomes" id="UP001472866"/>
    </source>
</evidence>
<sequence>MDEASLLPYTPHHDVAPPQRSEWWNVCFILFAELVGTGVLALPFTLAQVGLIAGVAIIFASFVLSVASGLLLWRLHALHPDEALTYGALARCVMRGTAGSGIVQSIVSTLQYVAFFGNMAINLLLVVSSLRMVLGPDQTLACYSIAAAVLLPLAQIRTLHGVSWAGLGSSLAIATVLAVVLGKCYVRSARATRAAAVPSPFEQFSAAAAAIFAFGGQGLFMETMAEMRDARDFKRALLITSSAILCIYLLSSVTIFDAFGDAVPPNAMEVLPDGPARKVAAAAMAFHVAVSYLLANAVIGRAIHLKLDTEGANDWGARGRLCWLGITSAAMALCAAVVALIPNLSQLMGLVGALSTAPLSFGFPAFFFIVASRRAGSALGAAEVLGLWAMVALTVVLVTLGLAANAAMLF</sequence>
<evidence type="ECO:0000259" key="7">
    <source>
        <dbReference type="Pfam" id="PF01490"/>
    </source>
</evidence>
<keyword evidence="9" id="KW-1185">Reference proteome</keyword>
<evidence type="ECO:0000313" key="8">
    <source>
        <dbReference type="EMBL" id="WZN64388.1"/>
    </source>
</evidence>
<feature type="transmembrane region" description="Helical" evidence="6">
    <location>
        <begin position="23"/>
        <end position="42"/>
    </location>
</feature>
<feature type="transmembrane region" description="Helical" evidence="6">
    <location>
        <begin position="236"/>
        <end position="259"/>
    </location>
</feature>